<keyword evidence="9" id="KW-0961">Cell wall biogenesis/degradation</keyword>
<keyword evidence="5" id="KW-0808">Transferase</keyword>
<evidence type="ECO:0000256" key="9">
    <source>
        <dbReference type="ARBA" id="ARBA00023316"/>
    </source>
</evidence>
<keyword evidence="3" id="KW-1003">Cell membrane</keyword>
<dbReference type="InterPro" id="IPR004835">
    <property type="entry name" value="Chitin_synth"/>
</dbReference>
<evidence type="ECO:0000256" key="3">
    <source>
        <dbReference type="ARBA" id="ARBA00022475"/>
    </source>
</evidence>
<feature type="transmembrane region" description="Helical" evidence="11">
    <location>
        <begin position="740"/>
        <end position="764"/>
    </location>
</feature>
<evidence type="ECO:0000256" key="10">
    <source>
        <dbReference type="SAM" id="MobiDB-lite"/>
    </source>
</evidence>
<evidence type="ECO:0000256" key="5">
    <source>
        <dbReference type="ARBA" id="ARBA00022679"/>
    </source>
</evidence>
<keyword evidence="6 11" id="KW-0812">Transmembrane</keyword>
<organism evidence="13 14">
    <name type="scientific">Batrachochytrium salamandrivorans</name>
    <dbReference type="NCBI Taxonomy" id="1357716"/>
    <lineage>
        <taxon>Eukaryota</taxon>
        <taxon>Fungi</taxon>
        <taxon>Fungi incertae sedis</taxon>
        <taxon>Chytridiomycota</taxon>
        <taxon>Chytridiomycota incertae sedis</taxon>
        <taxon>Chytridiomycetes</taxon>
        <taxon>Rhizophydiales</taxon>
        <taxon>Rhizophydiales incertae sedis</taxon>
        <taxon>Batrachochytrium</taxon>
    </lineage>
</organism>
<feature type="compositionally biased region" description="Polar residues" evidence="10">
    <location>
        <begin position="1"/>
        <end position="14"/>
    </location>
</feature>
<name>A0ABQ8ERY4_9FUNG</name>
<dbReference type="EC" id="2.4.1.16" evidence="2"/>
<evidence type="ECO:0000259" key="12">
    <source>
        <dbReference type="Pfam" id="PF08407"/>
    </source>
</evidence>
<feature type="region of interest" description="Disordered" evidence="10">
    <location>
        <begin position="195"/>
        <end position="220"/>
    </location>
</feature>
<evidence type="ECO:0000256" key="8">
    <source>
        <dbReference type="ARBA" id="ARBA00023136"/>
    </source>
</evidence>
<feature type="transmembrane region" description="Helical" evidence="11">
    <location>
        <begin position="694"/>
        <end position="719"/>
    </location>
</feature>
<dbReference type="PANTHER" id="PTHR22914:SF9">
    <property type="entry name" value="CHITIN SYNTHASE 1"/>
    <property type="match status" value="1"/>
</dbReference>
<feature type="transmembrane region" description="Helical" evidence="11">
    <location>
        <begin position="770"/>
        <end position="794"/>
    </location>
</feature>
<dbReference type="EMBL" id="JAFCIX010000580">
    <property type="protein sequence ID" value="KAH6585608.1"/>
    <property type="molecule type" value="Genomic_DNA"/>
</dbReference>
<evidence type="ECO:0000256" key="11">
    <source>
        <dbReference type="SAM" id="Phobius"/>
    </source>
</evidence>
<feature type="compositionally biased region" description="Polar residues" evidence="10">
    <location>
        <begin position="195"/>
        <end position="204"/>
    </location>
</feature>
<evidence type="ECO:0000256" key="7">
    <source>
        <dbReference type="ARBA" id="ARBA00022989"/>
    </source>
</evidence>
<dbReference type="Pfam" id="PF01644">
    <property type="entry name" value="Chitin_synth_1"/>
    <property type="match status" value="1"/>
</dbReference>
<evidence type="ECO:0000313" key="13">
    <source>
        <dbReference type="EMBL" id="KAH6585608.1"/>
    </source>
</evidence>
<feature type="region of interest" description="Disordered" evidence="10">
    <location>
        <begin position="1"/>
        <end position="31"/>
    </location>
</feature>
<dbReference type="Proteomes" id="UP001648503">
    <property type="component" value="Unassembled WGS sequence"/>
</dbReference>
<reference evidence="13 14" key="1">
    <citation type="submission" date="2021-02" db="EMBL/GenBank/DDBJ databases">
        <title>Variation within the Batrachochytrium salamandrivorans European outbreak.</title>
        <authorList>
            <person name="Kelly M."/>
            <person name="Pasmans F."/>
            <person name="Shea T.P."/>
            <person name="Munoz J.F."/>
            <person name="Carranza S."/>
            <person name="Cuomo C.A."/>
            <person name="Martel A."/>
        </authorList>
    </citation>
    <scope>NUCLEOTIDE SEQUENCE [LARGE SCALE GENOMIC DNA]</scope>
    <source>
        <strain evidence="13 14">AMFP18/2</strain>
    </source>
</reference>
<feature type="transmembrane region" description="Helical" evidence="11">
    <location>
        <begin position="889"/>
        <end position="914"/>
    </location>
</feature>
<evidence type="ECO:0000256" key="1">
    <source>
        <dbReference type="ARBA" id="ARBA00004651"/>
    </source>
</evidence>
<comment type="caution">
    <text evidence="13">The sequence shown here is derived from an EMBL/GenBank/DDBJ whole genome shotgun (WGS) entry which is preliminary data.</text>
</comment>
<evidence type="ECO:0000256" key="6">
    <source>
        <dbReference type="ARBA" id="ARBA00022692"/>
    </source>
</evidence>
<proteinExistence type="predicted"/>
<feature type="transmembrane region" description="Helical" evidence="11">
    <location>
        <begin position="1022"/>
        <end position="1048"/>
    </location>
</feature>
<keyword evidence="7 11" id="KW-1133">Transmembrane helix</keyword>
<protein>
    <recommendedName>
        <fullName evidence="2">chitin synthase</fullName>
        <ecNumber evidence="2">2.4.1.16</ecNumber>
    </recommendedName>
</protein>
<keyword evidence="8 11" id="KW-0472">Membrane</keyword>
<dbReference type="PANTHER" id="PTHR22914">
    <property type="entry name" value="CHITIN SYNTHASE"/>
    <property type="match status" value="1"/>
</dbReference>
<accession>A0ABQ8ERY4</accession>
<comment type="subcellular location">
    <subcellularLocation>
        <location evidence="1">Cell membrane</location>
        <topology evidence="1">Multi-pass membrane protein</topology>
    </subcellularLocation>
</comment>
<evidence type="ECO:0000256" key="2">
    <source>
        <dbReference type="ARBA" id="ARBA00012543"/>
    </source>
</evidence>
<feature type="transmembrane region" description="Helical" evidence="11">
    <location>
        <begin position="863"/>
        <end position="883"/>
    </location>
</feature>
<dbReference type="Pfam" id="PF08407">
    <property type="entry name" value="Chitin_synth_1N"/>
    <property type="match status" value="1"/>
</dbReference>
<evidence type="ECO:0000256" key="4">
    <source>
        <dbReference type="ARBA" id="ARBA00022676"/>
    </source>
</evidence>
<evidence type="ECO:0000313" key="14">
    <source>
        <dbReference type="Proteomes" id="UP001648503"/>
    </source>
</evidence>
<dbReference type="CDD" id="cd04190">
    <property type="entry name" value="Chitin_synth_C"/>
    <property type="match status" value="1"/>
</dbReference>
<feature type="domain" description="Chitin synthase N-terminal" evidence="12">
    <location>
        <begin position="282"/>
        <end position="339"/>
    </location>
</feature>
<keyword evidence="14" id="KW-1185">Reference proteome</keyword>
<keyword evidence="4" id="KW-0328">Glycosyltransferase</keyword>
<sequence>MSSQDKVSDSTTHTTDNDPRNSRQSEQSFKSYKYLYSEHQMSILSPSQHSSVHIDSDGWKYRQSGLSSPLHQNTSRPEMAVINGSQNNKVYSLPALNAPKCGRLNVAQPYQSRYSSTLANQLHQTDSPYSDDSYDVMGSAGFDPSSSIRLAQLEYSLAPLHKAPSKLSKIIKYPQLINPALRHVQQQHQQGITINSSHPVIDSANSDDTELGTAPSKPSNLHFQKTGQYLGAIESPKDSVDASIPSMPLPSDNVSNSTLNTPLQWPATAIKRHTKSLKMSPTGIFSAKQRVPYDVLANARYVMDEEFQTMRYTAATCDPDHFIARGYDTRASRFGRAIEIFIVVTMYNEGEGAFLRTMFALLKNIRYLCAKTRYGWSTESWKKVVICIVADGRAKVHPVVLNVLEALGVYQEGLAQASVNGEETRAHIYEYTTQLAIDEKLNMWTSKEGIPPMQIIFCLKEKVSKKMNSHRWFFRAFCPLLNPRVCMLVDVGTKPEEKSIYRLWKAFYRNSQIAGACGEIRVDMGEGFLYIKNLLNPLVASQNFEYKISNLLDKSLESVFGYVSVLPDAFSAYRYEALEDASLGVGPLSRYFESEMSKGVCHDRSIINANPYLGRDRILCFELIAKYKSRWTLHYVSNAYADTNVPDTISEFLLQRRRWLGESLFAGFYAITNMGRIWLTSHSILRKITFTFQFVYNVMTQIFSWFLLGNFTILFYYLINELSLTISSPSTNLRGVIIKTVPAVIDVIKYAYPAVLVCLVIISFGSRPRVYQIFYTTLMFVFGIIGIGMMGILAHRIYLLTKQQFAATSPDTEFRNLFANLTRMAGYETNDSAQLLMNSILIQTNRVYQEHLQANIASNRTDLMFFGMVFGSTLGGFILSGMLHMDVAHLITCFVQYLMLQPSYINILTVYAFANLRGATWETKGDTQAVKLPSINTKRQSDGTAVAEITVTLDRRDISEHYKQALHCMTASAVSTDVTKYEMETEARQEDKYKGFRTALVLSYIASNAVLFAVAANIGINLYILVLIGVVSFLNGTKMVGVVLFVGLRLFTKIFSRLGIWGRWHRGSQVSTSFAYETWKARPAKKNMLCDNGEVDLSRHSLDHSETTLGSPILYN</sequence>
<gene>
    <name evidence="13" type="ORF">BASA50_001216</name>
</gene>
<dbReference type="InterPro" id="IPR013616">
    <property type="entry name" value="Chitin_synth_N"/>
</dbReference>
<feature type="transmembrane region" description="Helical" evidence="11">
    <location>
        <begin position="998"/>
        <end position="1016"/>
    </location>
</feature>